<evidence type="ECO:0000313" key="1">
    <source>
        <dbReference type="EMBL" id="BAL91947.1"/>
    </source>
</evidence>
<organism evidence="1 2">
    <name type="scientific">Actinoplanes missouriensis (strain ATCC 14538 / DSM 43046 / CBS 188.64 / JCM 3121 / NBRC 102363 / NCIMB 12654 / NRRL B-3342 / UNCC 431)</name>
    <dbReference type="NCBI Taxonomy" id="512565"/>
    <lineage>
        <taxon>Bacteria</taxon>
        <taxon>Bacillati</taxon>
        <taxon>Actinomycetota</taxon>
        <taxon>Actinomycetes</taxon>
        <taxon>Micromonosporales</taxon>
        <taxon>Micromonosporaceae</taxon>
        <taxon>Actinoplanes</taxon>
    </lineage>
</organism>
<dbReference type="PATRIC" id="fig|512565.3.peg.6726"/>
<reference evidence="1 2" key="1">
    <citation type="submission" date="2012-02" db="EMBL/GenBank/DDBJ databases">
        <title>Complete genome sequence of Actinoplanes missouriensis 431 (= NBRC 102363).</title>
        <authorList>
            <person name="Ohnishi Y."/>
            <person name="Ishikawa J."/>
            <person name="Sekine M."/>
            <person name="Hosoyama A."/>
            <person name="Harada T."/>
            <person name="Narita H."/>
            <person name="Hata T."/>
            <person name="Konno Y."/>
            <person name="Tutikane K."/>
            <person name="Fujita N."/>
            <person name="Horinouchi S."/>
            <person name="Hayakawa M."/>
        </authorList>
    </citation>
    <scope>NUCLEOTIDE SEQUENCE [LARGE SCALE GENOMIC DNA]</scope>
    <source>
        <strain evidence="2">ATCC 14538 / DSM 43046 / CBS 188.64 / JCM 3121 / NBRC 102363 / NCIMB 12654 / NRRL B-3342 / UNCC 431</strain>
    </source>
</reference>
<evidence type="ECO:0000313" key="2">
    <source>
        <dbReference type="Proteomes" id="UP000007882"/>
    </source>
</evidence>
<dbReference type="AlphaFoldDB" id="I0HG10"/>
<evidence type="ECO:0008006" key="3">
    <source>
        <dbReference type="Google" id="ProtNLM"/>
    </source>
</evidence>
<dbReference type="RefSeq" id="WP_014446832.1">
    <property type="nucleotide sequence ID" value="NC_017093.1"/>
</dbReference>
<dbReference type="PANTHER" id="PTHR31793">
    <property type="entry name" value="4-HYDROXYBENZOYL-COA THIOESTERASE FAMILY MEMBER"/>
    <property type="match status" value="1"/>
</dbReference>
<gene>
    <name evidence="1" type="ordered locus">AMIS_67270</name>
</gene>
<dbReference type="InterPro" id="IPR050563">
    <property type="entry name" value="4-hydroxybenzoyl-CoA_TE"/>
</dbReference>
<dbReference type="Proteomes" id="UP000007882">
    <property type="component" value="Chromosome"/>
</dbReference>
<dbReference type="HOGENOM" id="CLU_101141_4_2_11"/>
<dbReference type="SUPFAM" id="SSF54637">
    <property type="entry name" value="Thioesterase/thiol ester dehydrase-isomerase"/>
    <property type="match status" value="1"/>
</dbReference>
<accession>I0HG10</accession>
<dbReference type="CDD" id="cd00586">
    <property type="entry name" value="4HBT"/>
    <property type="match status" value="1"/>
</dbReference>
<keyword evidence="2" id="KW-1185">Reference proteome</keyword>
<dbReference type="PANTHER" id="PTHR31793:SF24">
    <property type="entry name" value="LONG-CHAIN ACYL-COA THIOESTERASE FADM"/>
    <property type="match status" value="1"/>
</dbReference>
<dbReference type="EMBL" id="AP012319">
    <property type="protein sequence ID" value="BAL91947.1"/>
    <property type="molecule type" value="Genomic_DNA"/>
</dbReference>
<name>I0HG10_ACTM4</name>
<sequence length="140" mass="15629">MADHFQVRIAVRGYELDVQGHVNQAVYLQYGEHARWQCFQAAGVTPEVLVAAGCGPVVLETTIRYLKELRSGDEVDVDCRFFWGDGKTFRVEQDYTRVDGTPVAVVTGVAGLMDRQSRRLVPRAAERLREMSSDPSVLGL</sequence>
<dbReference type="STRING" id="512565.AMIS_67270"/>
<dbReference type="Gene3D" id="3.10.129.10">
    <property type="entry name" value="Hotdog Thioesterase"/>
    <property type="match status" value="1"/>
</dbReference>
<dbReference type="InterPro" id="IPR029069">
    <property type="entry name" value="HotDog_dom_sf"/>
</dbReference>
<dbReference type="OrthoDB" id="3683044at2"/>
<proteinExistence type="predicted"/>
<protein>
    <recommendedName>
        <fullName evidence="3">Thioesterase</fullName>
    </recommendedName>
</protein>
<dbReference type="eggNOG" id="COG0824">
    <property type="taxonomic scope" value="Bacteria"/>
</dbReference>
<dbReference type="Pfam" id="PF13279">
    <property type="entry name" value="4HBT_2"/>
    <property type="match status" value="1"/>
</dbReference>
<dbReference type="KEGG" id="ams:AMIS_67270"/>
<dbReference type="GO" id="GO:0047617">
    <property type="term" value="F:fatty acyl-CoA hydrolase activity"/>
    <property type="evidence" value="ECO:0007669"/>
    <property type="project" value="TreeGrafter"/>
</dbReference>